<dbReference type="Pfam" id="PF14200">
    <property type="entry name" value="RicinB_lectin_2"/>
    <property type="match status" value="1"/>
</dbReference>
<gene>
    <name evidence="3" type="ORF">EDD18DRAFT_1107627</name>
</gene>
<dbReference type="InterPro" id="IPR000772">
    <property type="entry name" value="Ricin_B_lectin"/>
</dbReference>
<feature type="domain" description="Agglutinin C-terminal" evidence="2">
    <location>
        <begin position="183"/>
        <end position="263"/>
    </location>
</feature>
<dbReference type="SUPFAM" id="SSF54001">
    <property type="entry name" value="Cysteine proteinases"/>
    <property type="match status" value="1"/>
</dbReference>
<dbReference type="InterPro" id="IPR035992">
    <property type="entry name" value="Ricin_B-like_lectins"/>
</dbReference>
<keyword evidence="4" id="KW-1185">Reference proteome</keyword>
<dbReference type="Pfam" id="PF18021">
    <property type="entry name" value="Agglutinin_C"/>
    <property type="match status" value="1"/>
</dbReference>
<dbReference type="EMBL" id="JAUEPU010000022">
    <property type="protein sequence ID" value="KAK0494132.1"/>
    <property type="molecule type" value="Genomic_DNA"/>
</dbReference>
<evidence type="ECO:0000259" key="2">
    <source>
        <dbReference type="Pfam" id="PF18021"/>
    </source>
</evidence>
<dbReference type="SUPFAM" id="SSF50370">
    <property type="entry name" value="Ricin B-like lectins"/>
    <property type="match status" value="1"/>
</dbReference>
<organism evidence="3 4">
    <name type="scientific">Armillaria luteobubalina</name>
    <dbReference type="NCBI Taxonomy" id="153913"/>
    <lineage>
        <taxon>Eukaryota</taxon>
        <taxon>Fungi</taxon>
        <taxon>Dikarya</taxon>
        <taxon>Basidiomycota</taxon>
        <taxon>Agaricomycotina</taxon>
        <taxon>Agaricomycetes</taxon>
        <taxon>Agaricomycetidae</taxon>
        <taxon>Agaricales</taxon>
        <taxon>Marasmiineae</taxon>
        <taxon>Physalacriaceae</taxon>
        <taxon>Armillaria</taxon>
    </lineage>
</organism>
<name>A0AA39Q0S1_9AGAR</name>
<dbReference type="AlphaFoldDB" id="A0AA39Q0S1"/>
<evidence type="ECO:0008006" key="5">
    <source>
        <dbReference type="Google" id="ProtNLM"/>
    </source>
</evidence>
<evidence type="ECO:0000313" key="4">
    <source>
        <dbReference type="Proteomes" id="UP001175228"/>
    </source>
</evidence>
<dbReference type="InterPro" id="IPR038765">
    <property type="entry name" value="Papain-like_cys_pep_sf"/>
</dbReference>
<feature type="domain" description="Ricin B lectin" evidence="1">
    <location>
        <begin position="40"/>
        <end position="110"/>
    </location>
</feature>
<dbReference type="InterPro" id="IPR040600">
    <property type="entry name" value="Agglutinin_C"/>
</dbReference>
<dbReference type="Gene3D" id="2.80.10.50">
    <property type="match status" value="1"/>
</dbReference>
<reference evidence="3" key="1">
    <citation type="submission" date="2023-06" db="EMBL/GenBank/DDBJ databases">
        <authorList>
            <consortium name="Lawrence Berkeley National Laboratory"/>
            <person name="Ahrendt S."/>
            <person name="Sahu N."/>
            <person name="Indic B."/>
            <person name="Wong-Bajracharya J."/>
            <person name="Merenyi Z."/>
            <person name="Ke H.-M."/>
            <person name="Monk M."/>
            <person name="Kocsube S."/>
            <person name="Drula E."/>
            <person name="Lipzen A."/>
            <person name="Balint B."/>
            <person name="Henrissat B."/>
            <person name="Andreopoulos B."/>
            <person name="Martin F.M."/>
            <person name="Harder C.B."/>
            <person name="Rigling D."/>
            <person name="Ford K.L."/>
            <person name="Foster G.D."/>
            <person name="Pangilinan J."/>
            <person name="Papanicolaou A."/>
            <person name="Barry K."/>
            <person name="LaButti K."/>
            <person name="Viragh M."/>
            <person name="Koriabine M."/>
            <person name="Yan M."/>
            <person name="Riley R."/>
            <person name="Champramary S."/>
            <person name="Plett K.L."/>
            <person name="Tsai I.J."/>
            <person name="Slot J."/>
            <person name="Sipos G."/>
            <person name="Plett J."/>
            <person name="Nagy L.G."/>
            <person name="Grigoriev I.V."/>
        </authorList>
    </citation>
    <scope>NUCLEOTIDE SEQUENCE</scope>
    <source>
        <strain evidence="3">HWK02</strain>
    </source>
</reference>
<dbReference type="Proteomes" id="UP001175228">
    <property type="component" value="Unassembled WGS sequence"/>
</dbReference>
<evidence type="ECO:0000259" key="1">
    <source>
        <dbReference type="Pfam" id="PF14200"/>
    </source>
</evidence>
<protein>
    <recommendedName>
        <fullName evidence="5">Ricin B lectin domain-containing protein</fullName>
    </recommendedName>
</protein>
<dbReference type="Gene3D" id="3.30.460.70">
    <property type="match status" value="1"/>
</dbReference>
<comment type="caution">
    <text evidence="3">The sequence shown here is derived from an EMBL/GenBank/DDBJ whole genome shotgun (WGS) entry which is preliminary data.</text>
</comment>
<sequence>MTVSRGIYLIHNAGVSVAMDLYGGTKITGWKFSDTTINWNQLWLVEPVNGKADTFTVRSIISGTYMTLSEGNPASGTPIFGYHKTDNTNQEWIIKHSADEELRIGNIFPELIVLLAFAALFKGDPSNGTPINGWKNASGFDDTQLHQCWFFRRMSLSSAVIKTIIGENACLAHKYETYLVDRDSTLPNMKWRQQIFDADDFALVMKAAVAQWGADKFRADGFAIFCGLMLGNSQTNPSEAHAYNFTVSDDHSKVVFFEPLNKKFMDDELLLSMARNYCVEYIACTKPEQTFIQLIDTQMALGQADKIAGQPQNIQGRYFDVKRWSNLNDSAVLDRGQGETTLLDGATG</sequence>
<evidence type="ECO:0000313" key="3">
    <source>
        <dbReference type="EMBL" id="KAK0494132.1"/>
    </source>
</evidence>
<proteinExistence type="predicted"/>
<accession>A0AA39Q0S1</accession>